<dbReference type="EMBL" id="JAENIP010000017">
    <property type="protein sequence ID" value="MBK1845005.1"/>
    <property type="molecule type" value="Genomic_DNA"/>
</dbReference>
<feature type="domain" description="Pyruvate carboxyltransferase" evidence="9">
    <location>
        <begin position="4"/>
        <end position="256"/>
    </location>
</feature>
<dbReference type="EMBL" id="JAPMKX010000001">
    <property type="protein sequence ID" value="MCX7537606.1"/>
    <property type="molecule type" value="Genomic_DNA"/>
</dbReference>
<keyword evidence="12" id="KW-1185">Reference proteome</keyword>
<evidence type="ECO:0000313" key="13">
    <source>
        <dbReference type="Proteomes" id="UP001070238"/>
    </source>
</evidence>
<feature type="site" description="Transition state stabilizer" evidence="7">
    <location>
        <position position="12"/>
    </location>
</feature>
<feature type="binding site" evidence="7">
    <location>
        <position position="286"/>
    </location>
    <ligand>
        <name>substrate</name>
    </ligand>
</feature>
<dbReference type="GO" id="GO:0009098">
    <property type="term" value="P:L-leucine biosynthetic process"/>
    <property type="evidence" value="ECO:0007669"/>
    <property type="project" value="TreeGrafter"/>
</dbReference>
<feature type="binding site" evidence="7">
    <location>
        <position position="166"/>
    </location>
    <ligand>
        <name>substrate</name>
    </ligand>
</feature>
<dbReference type="NCBIfam" id="TIGR03217">
    <property type="entry name" value="4OH_2_O_val_ald"/>
    <property type="match status" value="1"/>
</dbReference>
<dbReference type="InterPro" id="IPR012425">
    <property type="entry name" value="DmpG_comm"/>
</dbReference>
<keyword evidence="5 7" id="KW-0456">Lyase</keyword>
<sequence>MTRIRLNDTTLRDGSHSVRHQYTPEQVRAVVRALDDANIEMIEVTHGDGLGGSSFNYGFSHTSDLDLVEVAVDEARNAKIAVLLLPGLGTVADLKEAHARGAGMVRIATHCTEADISVRHFQAARELGLETGGFLMLSHRISPAELAAQARIMVDAGCQCVYVVDSAGALIMEQAGDRVKALVDEIGDEAQVGFHGHQNMSFGVANSVLAVRAGARQIDGSLAGLGAGAGNSPTEVVATSFAVLGIETGVDVEKIQAAAEDVLKPMVPRLPAIDRSSIVQGQMGVYSSFLLHAERASERYGVPTAEILREVGRRGYVGGQEDMIIDVAVHLSDSAA</sequence>
<dbReference type="InterPro" id="IPR035685">
    <property type="entry name" value="DRE_TIM_HOA"/>
</dbReference>
<dbReference type="GO" id="GO:0008701">
    <property type="term" value="F:4-hydroxy-2-oxovalerate aldolase activity"/>
    <property type="evidence" value="ECO:0007669"/>
    <property type="project" value="UniProtKB-UniRule"/>
</dbReference>
<dbReference type="Gene3D" id="1.10.8.60">
    <property type="match status" value="1"/>
</dbReference>
<reference evidence="10" key="1">
    <citation type="submission" date="2021-01" db="EMBL/GenBank/DDBJ databases">
        <title>Characterization of Corynebacterium spp. from penguins.</title>
        <authorList>
            <person name="Svec P."/>
        </authorList>
    </citation>
    <scope>NUCLEOTIDE SEQUENCE</scope>
    <source>
        <strain evidence="10">CCM 8835</strain>
    </source>
</reference>
<dbReference type="Proteomes" id="UP000650005">
    <property type="component" value="Unassembled WGS sequence"/>
</dbReference>
<feature type="binding site" evidence="7">
    <location>
        <position position="197"/>
    </location>
    <ligand>
        <name>Mn(2+)</name>
        <dbReference type="ChEBI" id="CHEBI:29035"/>
    </ligand>
</feature>
<dbReference type="PANTHER" id="PTHR10277:SF9">
    <property type="entry name" value="2-ISOPROPYLMALATE SYNTHASE 1, CHLOROPLASTIC-RELATED"/>
    <property type="match status" value="1"/>
</dbReference>
<dbReference type="NCBIfam" id="NF006049">
    <property type="entry name" value="PRK08195.1"/>
    <property type="match status" value="1"/>
</dbReference>
<dbReference type="HAMAP" id="MF_01656">
    <property type="entry name" value="HOA"/>
    <property type="match status" value="1"/>
</dbReference>
<dbReference type="PANTHER" id="PTHR10277">
    <property type="entry name" value="HOMOCITRATE SYNTHASE-RELATED"/>
    <property type="match status" value="1"/>
</dbReference>
<feature type="binding site" evidence="7">
    <location>
        <position position="195"/>
    </location>
    <ligand>
        <name>substrate</name>
    </ligand>
</feature>
<dbReference type="SUPFAM" id="SSF89000">
    <property type="entry name" value="post-HMGL domain-like"/>
    <property type="match status" value="1"/>
</dbReference>
<evidence type="ECO:0000313" key="10">
    <source>
        <dbReference type="EMBL" id="MBK1845005.1"/>
    </source>
</evidence>
<feature type="binding site" evidence="7">
    <location>
        <position position="195"/>
    </location>
    <ligand>
        <name>Mn(2+)</name>
        <dbReference type="ChEBI" id="CHEBI:29035"/>
    </ligand>
</feature>
<dbReference type="GO" id="GO:0030145">
    <property type="term" value="F:manganese ion binding"/>
    <property type="evidence" value="ECO:0007669"/>
    <property type="project" value="UniProtKB-UniRule"/>
</dbReference>
<feature type="active site" description="Proton acceptor" evidence="7">
    <location>
        <position position="16"/>
    </location>
</feature>
<evidence type="ECO:0000259" key="9">
    <source>
        <dbReference type="PROSITE" id="PS50991"/>
    </source>
</evidence>
<comment type="catalytic activity">
    <reaction evidence="6">
        <text>(S)-4-hydroxy-2-oxohexanoate = propanal + pyruvate</text>
        <dbReference type="Rhea" id="RHEA:36003"/>
        <dbReference type="ChEBI" id="CHEBI:15361"/>
        <dbReference type="ChEBI" id="CHEBI:17153"/>
        <dbReference type="ChEBI" id="CHEBI:73142"/>
        <dbReference type="EC" id="4.1.3.43"/>
    </reaction>
    <physiologicalReaction direction="left-to-right" evidence="6">
        <dbReference type="Rhea" id="RHEA:36004"/>
    </physiologicalReaction>
</comment>
<dbReference type="Pfam" id="PF00682">
    <property type="entry name" value="HMGL-like"/>
    <property type="match status" value="1"/>
</dbReference>
<evidence type="ECO:0000313" key="11">
    <source>
        <dbReference type="EMBL" id="MCX7537606.1"/>
    </source>
</evidence>
<comment type="catalytic activity">
    <reaction evidence="7">
        <text>(S)-4-hydroxy-2-oxopentanoate = acetaldehyde + pyruvate</text>
        <dbReference type="Rhea" id="RHEA:22624"/>
        <dbReference type="ChEBI" id="CHEBI:15343"/>
        <dbReference type="ChEBI" id="CHEBI:15361"/>
        <dbReference type="ChEBI" id="CHEBI:73143"/>
        <dbReference type="EC" id="4.1.3.39"/>
    </reaction>
</comment>
<dbReference type="InterPro" id="IPR013785">
    <property type="entry name" value="Aldolase_TIM"/>
</dbReference>
<evidence type="ECO:0000256" key="4">
    <source>
        <dbReference type="ARBA" id="ARBA00023211"/>
    </source>
</evidence>
<feature type="binding site" evidence="7">
    <location>
        <begin position="12"/>
        <end position="13"/>
    </location>
    <ligand>
        <name>substrate</name>
    </ligand>
</feature>
<dbReference type="InterPro" id="IPR000891">
    <property type="entry name" value="PYR_CT"/>
</dbReference>
<evidence type="ECO:0000256" key="6">
    <source>
        <dbReference type="ARBA" id="ARBA00023518"/>
    </source>
</evidence>
<protein>
    <recommendedName>
        <fullName evidence="7 8">4-hydroxy-2-oxovalerate aldolase</fullName>
        <shortName evidence="7">HOA</shortName>
        <ecNumber evidence="7 8">4.1.3.39</ecNumber>
    </recommendedName>
    <alternativeName>
        <fullName evidence="7">4-hydroxy-2-keto-pentanoic acid aldolase</fullName>
    </alternativeName>
    <alternativeName>
        <fullName evidence="7">4-hydroxy-2-oxopentanoate aldolase</fullName>
    </alternativeName>
</protein>
<accession>A0A9Q4CB89</accession>
<dbReference type="GO" id="GO:0003852">
    <property type="term" value="F:2-isopropylmalate synthase activity"/>
    <property type="evidence" value="ECO:0007669"/>
    <property type="project" value="TreeGrafter"/>
</dbReference>
<evidence type="ECO:0000256" key="7">
    <source>
        <dbReference type="HAMAP-Rule" id="MF_01656"/>
    </source>
</evidence>
<name>A0A9Q4CB89_9CORY</name>
<dbReference type="EC" id="4.1.3.39" evidence="7 8"/>
<dbReference type="Gene3D" id="3.20.20.70">
    <property type="entry name" value="Aldolase class I"/>
    <property type="match status" value="1"/>
</dbReference>
<comment type="similarity">
    <text evidence="1 7">Belongs to the 4-hydroxy-2-oxovalerate aldolase family.</text>
</comment>
<keyword evidence="3 7" id="KW-0058">Aromatic hydrocarbons catabolism</keyword>
<evidence type="ECO:0000256" key="5">
    <source>
        <dbReference type="ARBA" id="ARBA00023239"/>
    </source>
</evidence>
<reference evidence="11" key="2">
    <citation type="submission" date="2022-11" db="EMBL/GenBank/DDBJ databases">
        <title>Corynebacterium sp. isolated from Penguins.</title>
        <authorList>
            <person name="Sedlar K."/>
            <person name="Svec P."/>
        </authorList>
    </citation>
    <scope>NUCLEOTIDE SEQUENCE</scope>
    <source>
        <strain evidence="11">P5875</strain>
    </source>
</reference>
<dbReference type="RefSeq" id="WP_200260723.1">
    <property type="nucleotide sequence ID" value="NZ_JAENIP020000001.1"/>
</dbReference>
<organism evidence="11 13">
    <name type="scientific">Corynebacterium antarcticum</name>
    <dbReference type="NCBI Taxonomy" id="2800405"/>
    <lineage>
        <taxon>Bacteria</taxon>
        <taxon>Bacillati</taxon>
        <taxon>Actinomycetota</taxon>
        <taxon>Actinomycetes</taxon>
        <taxon>Mycobacteriales</taxon>
        <taxon>Corynebacteriaceae</taxon>
        <taxon>Corynebacterium</taxon>
    </lineage>
</organism>
<evidence type="ECO:0000256" key="3">
    <source>
        <dbReference type="ARBA" id="ARBA00022797"/>
    </source>
</evidence>
<dbReference type="SUPFAM" id="SSF51569">
    <property type="entry name" value="Aldolase"/>
    <property type="match status" value="1"/>
</dbReference>
<dbReference type="InterPro" id="IPR050073">
    <property type="entry name" value="2-IPM_HCS-like"/>
</dbReference>
<feature type="binding site" evidence="7">
    <location>
        <position position="13"/>
    </location>
    <ligand>
        <name>Mn(2+)</name>
        <dbReference type="ChEBI" id="CHEBI:29035"/>
    </ligand>
</feature>
<evidence type="ECO:0000256" key="8">
    <source>
        <dbReference type="NCBIfam" id="TIGR03217"/>
    </source>
</evidence>
<dbReference type="InterPro" id="IPR017629">
    <property type="entry name" value="4OH_2_O-val_aldolase"/>
</dbReference>
<dbReference type="AlphaFoldDB" id="A0A9Q4CB89"/>
<comment type="caution">
    <text evidence="11">The sequence shown here is derived from an EMBL/GenBank/DDBJ whole genome shotgun (WGS) entry which is preliminary data.</text>
</comment>
<dbReference type="PROSITE" id="PS50991">
    <property type="entry name" value="PYR_CT"/>
    <property type="match status" value="1"/>
</dbReference>
<evidence type="ECO:0000256" key="1">
    <source>
        <dbReference type="ARBA" id="ARBA00008944"/>
    </source>
</evidence>
<dbReference type="Pfam" id="PF07836">
    <property type="entry name" value="DmpG_comm"/>
    <property type="match status" value="1"/>
</dbReference>
<evidence type="ECO:0000256" key="2">
    <source>
        <dbReference type="ARBA" id="ARBA00022723"/>
    </source>
</evidence>
<gene>
    <name evidence="11" type="primary">dmpG</name>
    <name evidence="10" type="ORF">JIM95_10555</name>
    <name evidence="11" type="ORF">OS123_03455</name>
</gene>
<proteinExistence type="inferred from homology"/>
<dbReference type="Proteomes" id="UP001070238">
    <property type="component" value="Unassembled WGS sequence"/>
</dbReference>
<keyword evidence="2 7" id="KW-0479">Metal-binding</keyword>
<keyword evidence="4 7" id="KW-0464">Manganese</keyword>
<dbReference type="CDD" id="cd07943">
    <property type="entry name" value="DRE_TIM_HOA"/>
    <property type="match status" value="1"/>
</dbReference>
<evidence type="ECO:0000313" key="12">
    <source>
        <dbReference type="Proteomes" id="UP000650005"/>
    </source>
</evidence>